<protein>
    <submittedName>
        <fullName evidence="1">Uncharacterized protein</fullName>
    </submittedName>
</protein>
<name>A0ABV6YEJ2_9HYPH</name>
<dbReference type="Proteomes" id="UP001593940">
    <property type="component" value="Unassembled WGS sequence"/>
</dbReference>
<proteinExistence type="predicted"/>
<gene>
    <name evidence="1" type="ORF">ACETIH_22515</name>
</gene>
<sequence>VVRSLLVAEPKLANRRFKPPDSDALPPALQVVAAAKEVSHPDNYRGSYKEGKASQVVCCPRQRPGGVSAGRS</sequence>
<reference evidence="1 2" key="1">
    <citation type="submission" date="2024-09" db="EMBL/GenBank/DDBJ databases">
        <title>Nodulacao em especies de Leguminosae Basais da Amazonia e Caracterizacao dos Rizobios e Bacterias Associadas aos Nodulos.</title>
        <authorList>
            <person name="Jambeiro I.C.A."/>
            <person name="Lopes I.S."/>
            <person name="Aguiar E.R.G.R."/>
            <person name="Santos A.F.J."/>
            <person name="Dos Santos J.M.F."/>
            <person name="Gross E."/>
        </authorList>
    </citation>
    <scope>NUCLEOTIDE SEQUENCE [LARGE SCALE GENOMIC DNA]</scope>
    <source>
        <strain evidence="1 2">BRUESC1165</strain>
    </source>
</reference>
<comment type="caution">
    <text evidence="1">The sequence shown here is derived from an EMBL/GenBank/DDBJ whole genome shotgun (WGS) entry which is preliminary data.</text>
</comment>
<feature type="non-terminal residue" evidence="1">
    <location>
        <position position="1"/>
    </location>
</feature>
<dbReference type="EMBL" id="JBHOMY010000109">
    <property type="protein sequence ID" value="MFC1459422.1"/>
    <property type="molecule type" value="Genomic_DNA"/>
</dbReference>
<evidence type="ECO:0000313" key="2">
    <source>
        <dbReference type="Proteomes" id="UP001593940"/>
    </source>
</evidence>
<organism evidence="1 2">
    <name type="scientific">Microvirga arabica</name>
    <dbReference type="NCBI Taxonomy" id="1128671"/>
    <lineage>
        <taxon>Bacteria</taxon>
        <taxon>Pseudomonadati</taxon>
        <taxon>Pseudomonadota</taxon>
        <taxon>Alphaproteobacteria</taxon>
        <taxon>Hyphomicrobiales</taxon>
        <taxon>Methylobacteriaceae</taxon>
        <taxon>Microvirga</taxon>
    </lineage>
</organism>
<evidence type="ECO:0000313" key="1">
    <source>
        <dbReference type="EMBL" id="MFC1459422.1"/>
    </source>
</evidence>
<accession>A0ABV6YEJ2</accession>
<keyword evidence="2" id="KW-1185">Reference proteome</keyword>